<dbReference type="PANTHER" id="PTHR31238">
    <property type="entry name" value="GERMIN-LIKE PROTEIN SUBFAMILY 3 MEMBER 3"/>
    <property type="match status" value="1"/>
</dbReference>
<organism evidence="13">
    <name type="scientific">Sesamum radiatum</name>
    <name type="common">Black benniseed</name>
    <dbReference type="NCBI Taxonomy" id="300843"/>
    <lineage>
        <taxon>Eukaryota</taxon>
        <taxon>Viridiplantae</taxon>
        <taxon>Streptophyta</taxon>
        <taxon>Embryophyta</taxon>
        <taxon>Tracheophyta</taxon>
        <taxon>Spermatophyta</taxon>
        <taxon>Magnoliopsida</taxon>
        <taxon>eudicotyledons</taxon>
        <taxon>Gunneridae</taxon>
        <taxon>Pentapetalae</taxon>
        <taxon>asterids</taxon>
        <taxon>lamiids</taxon>
        <taxon>Lamiales</taxon>
        <taxon>Pedaliaceae</taxon>
        <taxon>Sesamum</taxon>
    </lineage>
</organism>
<feature type="domain" description="Cupin type-1" evidence="12">
    <location>
        <begin position="63"/>
        <end position="218"/>
    </location>
</feature>
<evidence type="ECO:0000259" key="12">
    <source>
        <dbReference type="SMART" id="SM00835"/>
    </source>
</evidence>
<evidence type="ECO:0000313" key="13">
    <source>
        <dbReference type="EMBL" id="KAL0431219.1"/>
    </source>
</evidence>
<dbReference type="InterPro" id="IPR011051">
    <property type="entry name" value="RmlC_Cupin_sf"/>
</dbReference>
<evidence type="ECO:0000256" key="9">
    <source>
        <dbReference type="PIRSR" id="PIRSR601929-2"/>
    </source>
</evidence>
<feature type="signal peptide" evidence="11">
    <location>
        <begin position="1"/>
        <end position="22"/>
    </location>
</feature>
<feature type="binding site" evidence="9">
    <location>
        <position position="118"/>
    </location>
    <ligand>
        <name>Mn(2+)</name>
        <dbReference type="ChEBI" id="CHEBI:29035"/>
    </ligand>
</feature>
<feature type="binding site" evidence="9">
    <location>
        <position position="113"/>
    </location>
    <ligand>
        <name>Mn(2+)</name>
        <dbReference type="ChEBI" id="CHEBI:29035"/>
    </ligand>
</feature>
<evidence type="ECO:0000256" key="10">
    <source>
        <dbReference type="PIRSR" id="PIRSR601929-3"/>
    </source>
</evidence>
<gene>
    <name evidence="13" type="ORF">Sradi_0747900</name>
</gene>
<evidence type="ECO:0000256" key="3">
    <source>
        <dbReference type="ARBA" id="ARBA00022523"/>
    </source>
</evidence>
<feature type="binding site" evidence="8">
    <location>
        <position position="118"/>
    </location>
    <ligand>
        <name>oxalate</name>
        <dbReference type="ChEBI" id="CHEBI:30623"/>
    </ligand>
</feature>
<feature type="disulfide bond" evidence="10">
    <location>
        <begin position="32"/>
        <end position="49"/>
    </location>
</feature>
<dbReference type="SUPFAM" id="SSF51182">
    <property type="entry name" value="RmlC-like cupins"/>
    <property type="match status" value="1"/>
</dbReference>
<dbReference type="CDD" id="cd02241">
    <property type="entry name" value="cupin_OxOx"/>
    <property type="match status" value="1"/>
</dbReference>
<comment type="subcellular location">
    <subcellularLocation>
        <location evidence="1 11">Secreted</location>
        <location evidence="1 11">Extracellular space</location>
        <location evidence="1 11">Apoplast</location>
    </subcellularLocation>
</comment>
<dbReference type="AlphaFoldDB" id="A0AAW2VQE7"/>
<evidence type="ECO:0000256" key="5">
    <source>
        <dbReference type="ARBA" id="ARBA00022723"/>
    </source>
</evidence>
<dbReference type="PROSITE" id="PS00725">
    <property type="entry name" value="GERMIN"/>
    <property type="match status" value="1"/>
</dbReference>
<reference evidence="13" key="2">
    <citation type="journal article" date="2024" name="Plant">
        <title>Genomic evolution and insights into agronomic trait innovations of Sesamum species.</title>
        <authorList>
            <person name="Miao H."/>
            <person name="Wang L."/>
            <person name="Qu L."/>
            <person name="Liu H."/>
            <person name="Sun Y."/>
            <person name="Le M."/>
            <person name="Wang Q."/>
            <person name="Wei S."/>
            <person name="Zheng Y."/>
            <person name="Lin W."/>
            <person name="Duan Y."/>
            <person name="Cao H."/>
            <person name="Xiong S."/>
            <person name="Wang X."/>
            <person name="Wei L."/>
            <person name="Li C."/>
            <person name="Ma Q."/>
            <person name="Ju M."/>
            <person name="Zhao R."/>
            <person name="Li G."/>
            <person name="Mu C."/>
            <person name="Tian Q."/>
            <person name="Mei H."/>
            <person name="Zhang T."/>
            <person name="Gao T."/>
            <person name="Zhang H."/>
        </authorList>
    </citation>
    <scope>NUCLEOTIDE SEQUENCE</scope>
    <source>
        <strain evidence="13">G02</strain>
    </source>
</reference>
<protein>
    <recommendedName>
        <fullName evidence="11">Germin-like protein</fullName>
    </recommendedName>
</protein>
<feature type="chain" id="PRO_5043092173" description="Germin-like protein" evidence="11">
    <location>
        <begin position="23"/>
        <end position="228"/>
    </location>
</feature>
<evidence type="ECO:0000256" key="11">
    <source>
        <dbReference type="RuleBase" id="RU366015"/>
    </source>
</evidence>
<feature type="binding site" evidence="8">
    <location>
        <position position="113"/>
    </location>
    <ligand>
        <name>oxalate</name>
        <dbReference type="ChEBI" id="CHEBI:30623"/>
    </ligand>
</feature>
<dbReference type="InterPro" id="IPR019780">
    <property type="entry name" value="Germin_Mn-BS"/>
</dbReference>
<dbReference type="Gene3D" id="2.60.120.10">
    <property type="entry name" value="Jelly Rolls"/>
    <property type="match status" value="1"/>
</dbReference>
<evidence type="ECO:0000256" key="4">
    <source>
        <dbReference type="ARBA" id="ARBA00022525"/>
    </source>
</evidence>
<keyword evidence="6 10" id="KW-1015">Disulfide bond</keyword>
<evidence type="ECO:0000256" key="7">
    <source>
        <dbReference type="ARBA" id="ARBA00023211"/>
    </source>
</evidence>
<evidence type="ECO:0000256" key="1">
    <source>
        <dbReference type="ARBA" id="ARBA00004271"/>
    </source>
</evidence>
<dbReference type="FunFam" id="2.60.120.10:FF:000005">
    <property type="entry name" value="Germin-like protein subfamily 1 member 8"/>
    <property type="match status" value="1"/>
</dbReference>
<dbReference type="Pfam" id="PF00190">
    <property type="entry name" value="Cupin_1"/>
    <property type="match status" value="1"/>
</dbReference>
<dbReference type="GO" id="GO:0048046">
    <property type="term" value="C:apoplast"/>
    <property type="evidence" value="ECO:0007669"/>
    <property type="project" value="UniProtKB-SubCell"/>
</dbReference>
<dbReference type="InterPro" id="IPR001929">
    <property type="entry name" value="Germin"/>
</dbReference>
<keyword evidence="11" id="KW-0732">Signal</keyword>
<feature type="binding site" evidence="8">
    <location>
        <position position="108"/>
    </location>
    <ligand>
        <name>oxalate</name>
        <dbReference type="ChEBI" id="CHEBI:30623"/>
    </ligand>
</feature>
<dbReference type="SMART" id="SM00835">
    <property type="entry name" value="Cupin_1"/>
    <property type="match status" value="1"/>
</dbReference>
<comment type="similarity">
    <text evidence="2 11">Belongs to the germin family.</text>
</comment>
<dbReference type="InterPro" id="IPR006045">
    <property type="entry name" value="Cupin_1"/>
</dbReference>
<keyword evidence="5 8" id="KW-0479">Metal-binding</keyword>
<evidence type="ECO:0000256" key="6">
    <source>
        <dbReference type="ARBA" id="ARBA00023157"/>
    </source>
</evidence>
<keyword evidence="7 8" id="KW-0464">Manganese</keyword>
<keyword evidence="3 11" id="KW-0052">Apoplast</keyword>
<dbReference type="PRINTS" id="PR00325">
    <property type="entry name" value="GERMIN"/>
</dbReference>
<feature type="binding site" evidence="9">
    <location>
        <position position="111"/>
    </location>
    <ligand>
        <name>Mn(2+)</name>
        <dbReference type="ChEBI" id="CHEBI:29035"/>
    </ligand>
</feature>
<comment type="caution">
    <text evidence="13">The sequence shown here is derived from an EMBL/GenBank/DDBJ whole genome shotgun (WGS) entry which is preliminary data.</text>
</comment>
<feature type="binding site" evidence="9">
    <location>
        <position position="164"/>
    </location>
    <ligand>
        <name>Mn(2+)</name>
        <dbReference type="ChEBI" id="CHEBI:29035"/>
    </ligand>
</feature>
<keyword evidence="4 11" id="KW-0964">Secreted</keyword>
<reference evidence="13" key="1">
    <citation type="submission" date="2020-06" db="EMBL/GenBank/DDBJ databases">
        <authorList>
            <person name="Li T."/>
            <person name="Hu X."/>
            <person name="Zhang T."/>
            <person name="Song X."/>
            <person name="Zhang H."/>
            <person name="Dai N."/>
            <person name="Sheng W."/>
            <person name="Hou X."/>
            <person name="Wei L."/>
        </authorList>
    </citation>
    <scope>NUCLEOTIDE SEQUENCE</scope>
    <source>
        <strain evidence="13">G02</strain>
        <tissue evidence="13">Leaf</tissue>
    </source>
</reference>
<dbReference type="EMBL" id="JACGWJ010000003">
    <property type="protein sequence ID" value="KAL0431219.1"/>
    <property type="molecule type" value="Genomic_DNA"/>
</dbReference>
<accession>A0AAW2VQE7</accession>
<dbReference type="InterPro" id="IPR014710">
    <property type="entry name" value="RmlC-like_jellyroll"/>
</dbReference>
<evidence type="ECO:0000256" key="8">
    <source>
        <dbReference type="PIRSR" id="PIRSR601929-1"/>
    </source>
</evidence>
<dbReference type="GO" id="GO:0030145">
    <property type="term" value="F:manganese ion binding"/>
    <property type="evidence" value="ECO:0007669"/>
    <property type="project" value="UniProtKB-UniRule"/>
</dbReference>
<name>A0AAW2VQE7_SESRA</name>
<sequence length="228" mass="24869">MLATCCTLFITIVVLVFSVGNAFDPDPLQDFCIAVDDYKAAVFVNGKICKDPKTVTANDFFFSGLNKAGNISSPVGAKVTKVFVDRMPGLNSLGISLVRIDYLPKGLNPPHMHPRASEILVVMEGTLYVGFITSNPENPNQMNKLFAKILYPGDVYVFPRGLIHFQYNVGKTNGVAFASLNSQNPGVVTLANALFGSEPSICSDVLAKAFQVDKKLVDYLQSLPWRQN</sequence>
<evidence type="ECO:0000256" key="2">
    <source>
        <dbReference type="ARBA" id="ARBA00007456"/>
    </source>
</evidence>
<proteinExistence type="inferred from homology"/>